<dbReference type="InterPro" id="IPR012997">
    <property type="entry name" value="RplA"/>
</dbReference>
<dbReference type="AlphaFoldDB" id="A0A9X2P5S6"/>
<evidence type="ECO:0000256" key="2">
    <source>
        <dbReference type="ARBA" id="ARBA00023316"/>
    </source>
</evidence>
<reference evidence="6" key="1">
    <citation type="submission" date="2022-08" db="EMBL/GenBank/DDBJ databases">
        <authorList>
            <person name="Zhang D."/>
        </authorList>
    </citation>
    <scope>NUCLEOTIDE SEQUENCE</scope>
    <source>
        <strain evidence="6">XJ19-11</strain>
    </source>
</reference>
<evidence type="ECO:0000256" key="4">
    <source>
        <dbReference type="RuleBase" id="RU003495"/>
    </source>
</evidence>
<gene>
    <name evidence="3" type="primary">rlpA</name>
    <name evidence="6" type="ORF">NU887_15880</name>
</gene>
<protein>
    <recommendedName>
        <fullName evidence="3">Probable endolytic peptidoglycan transglycosylase RlpA</fullName>
        <ecNumber evidence="3">4.2.2.-</ecNumber>
    </recommendedName>
</protein>
<dbReference type="InterPro" id="IPR036908">
    <property type="entry name" value="RlpA-like_sf"/>
</dbReference>
<name>A0A9X2P5S6_9BACT</name>
<dbReference type="Pfam" id="PF03330">
    <property type="entry name" value="DPBB_1"/>
    <property type="match status" value="1"/>
</dbReference>
<evidence type="ECO:0000313" key="6">
    <source>
        <dbReference type="EMBL" id="MCR9016523.1"/>
    </source>
</evidence>
<dbReference type="InterPro" id="IPR034718">
    <property type="entry name" value="RlpA"/>
</dbReference>
<sequence precursor="true">MKNILFVLLMLMGPMPLLAGGPKADVGDSLKIQEGVASYYGRKFHLRKTASGEIFDMERMTAAHKNLPFGTMLKVTNLKNDKVVWVRVNDRLPQNSKRIIDLSRAAATEIDMVKDGLAKVKIEVPDQATVNLLMSHYQDNKPNDIRLRIYEEPILFDKMDLCMIGFEIDLAEKVEVSI</sequence>
<dbReference type="InterPro" id="IPR009009">
    <property type="entry name" value="RlpA-like_DPBB"/>
</dbReference>
<comment type="function">
    <text evidence="3">Lytic transglycosylase with a strong preference for naked glycan strands that lack stem peptides.</text>
</comment>
<dbReference type="PANTHER" id="PTHR34183:SF1">
    <property type="entry name" value="ENDOLYTIC PEPTIDOGLYCAN TRANSGLYCOSYLASE RLPA"/>
    <property type="match status" value="1"/>
</dbReference>
<keyword evidence="2 3" id="KW-0961">Cell wall biogenesis/degradation</keyword>
<organism evidence="6 7">
    <name type="scientific">Aquiflexum gelatinilyticum</name>
    <dbReference type="NCBI Taxonomy" id="2961943"/>
    <lineage>
        <taxon>Bacteria</taxon>
        <taxon>Pseudomonadati</taxon>
        <taxon>Bacteroidota</taxon>
        <taxon>Cytophagia</taxon>
        <taxon>Cytophagales</taxon>
        <taxon>Cyclobacteriaceae</taxon>
        <taxon>Aquiflexum</taxon>
    </lineage>
</organism>
<keyword evidence="3" id="KW-0732">Signal</keyword>
<dbReference type="Proteomes" id="UP001142175">
    <property type="component" value="Unassembled WGS sequence"/>
</dbReference>
<dbReference type="PANTHER" id="PTHR34183">
    <property type="entry name" value="ENDOLYTIC PEPTIDOGLYCAN TRANSGLYCOSYLASE RLPA"/>
    <property type="match status" value="1"/>
</dbReference>
<comment type="caution">
    <text evidence="6">The sequence shown here is derived from an EMBL/GenBank/DDBJ whole genome shotgun (WGS) entry which is preliminary data.</text>
</comment>
<dbReference type="RefSeq" id="WP_258424371.1">
    <property type="nucleotide sequence ID" value="NZ_JANSUY010000015.1"/>
</dbReference>
<dbReference type="GO" id="GO:0008932">
    <property type="term" value="F:lytic endotransglycosylase activity"/>
    <property type="evidence" value="ECO:0007669"/>
    <property type="project" value="UniProtKB-UniRule"/>
</dbReference>
<feature type="chain" id="PRO_5041028057" description="Probable endolytic peptidoglycan transglycosylase RlpA" evidence="3">
    <location>
        <begin position="20"/>
        <end position="178"/>
    </location>
</feature>
<keyword evidence="7" id="KW-1185">Reference proteome</keyword>
<dbReference type="HAMAP" id="MF_02071">
    <property type="entry name" value="RlpA"/>
    <property type="match status" value="1"/>
</dbReference>
<dbReference type="EC" id="4.2.2.-" evidence="3"/>
<dbReference type="Gene3D" id="2.40.40.10">
    <property type="entry name" value="RlpA-like domain"/>
    <property type="match status" value="1"/>
</dbReference>
<keyword evidence="1 3" id="KW-0456">Lyase</keyword>
<evidence type="ECO:0000259" key="5">
    <source>
        <dbReference type="Pfam" id="PF03330"/>
    </source>
</evidence>
<evidence type="ECO:0000256" key="3">
    <source>
        <dbReference type="HAMAP-Rule" id="MF_02071"/>
    </source>
</evidence>
<dbReference type="NCBIfam" id="TIGR00413">
    <property type="entry name" value="rlpA"/>
    <property type="match status" value="1"/>
</dbReference>
<proteinExistence type="inferred from homology"/>
<dbReference type="GO" id="GO:0071555">
    <property type="term" value="P:cell wall organization"/>
    <property type="evidence" value="ECO:0007669"/>
    <property type="project" value="UniProtKB-KW"/>
</dbReference>
<dbReference type="CDD" id="cd22268">
    <property type="entry name" value="DPBB_RlpA-like"/>
    <property type="match status" value="1"/>
</dbReference>
<feature type="domain" description="RlpA-like protein double-psi beta-barrel" evidence="5">
    <location>
        <begin position="33"/>
        <end position="122"/>
    </location>
</feature>
<evidence type="ECO:0000256" key="1">
    <source>
        <dbReference type="ARBA" id="ARBA00023239"/>
    </source>
</evidence>
<comment type="similarity">
    <text evidence="3 4">Belongs to the RlpA family.</text>
</comment>
<feature type="signal peptide" evidence="3">
    <location>
        <begin position="1"/>
        <end position="19"/>
    </location>
</feature>
<evidence type="ECO:0000313" key="7">
    <source>
        <dbReference type="Proteomes" id="UP001142175"/>
    </source>
</evidence>
<dbReference type="EMBL" id="JANSUY010000015">
    <property type="protein sequence ID" value="MCR9016523.1"/>
    <property type="molecule type" value="Genomic_DNA"/>
</dbReference>
<accession>A0A9X2P5S6</accession>
<dbReference type="GO" id="GO:0000270">
    <property type="term" value="P:peptidoglycan metabolic process"/>
    <property type="evidence" value="ECO:0007669"/>
    <property type="project" value="UniProtKB-UniRule"/>
</dbReference>
<dbReference type="SUPFAM" id="SSF50685">
    <property type="entry name" value="Barwin-like endoglucanases"/>
    <property type="match status" value="1"/>
</dbReference>